<evidence type="ECO:0000313" key="5">
    <source>
        <dbReference type="Proteomes" id="UP000178372"/>
    </source>
</evidence>
<feature type="region of interest" description="Disordered" evidence="1">
    <location>
        <begin position="157"/>
        <end position="188"/>
    </location>
</feature>
<dbReference type="EMBL" id="MFZF01000003">
    <property type="protein sequence ID" value="OGK17141.1"/>
    <property type="molecule type" value="Genomic_DNA"/>
</dbReference>
<feature type="compositionally biased region" description="Pro residues" evidence="1">
    <location>
        <begin position="179"/>
        <end position="188"/>
    </location>
</feature>
<comment type="caution">
    <text evidence="4">The sequence shown here is derived from an EMBL/GenBank/DDBJ whole genome shotgun (WGS) entry which is preliminary data.</text>
</comment>
<feature type="transmembrane region" description="Helical" evidence="2">
    <location>
        <begin position="6"/>
        <end position="25"/>
    </location>
</feature>
<reference evidence="4 5" key="1">
    <citation type="journal article" date="2016" name="Nat. Commun.">
        <title>Thousands of microbial genomes shed light on interconnected biogeochemical processes in an aquifer system.</title>
        <authorList>
            <person name="Anantharaman K."/>
            <person name="Brown C.T."/>
            <person name="Hug L.A."/>
            <person name="Sharon I."/>
            <person name="Castelle C.J."/>
            <person name="Probst A.J."/>
            <person name="Thomas B.C."/>
            <person name="Singh A."/>
            <person name="Wilkins M.J."/>
            <person name="Karaoz U."/>
            <person name="Brodie E.L."/>
            <person name="Williams K.H."/>
            <person name="Hubbard S.S."/>
            <person name="Banfield J.F."/>
        </authorList>
    </citation>
    <scope>NUCLEOTIDE SEQUENCE [LARGE SCALE GENOMIC DNA]</scope>
</reference>
<sequence>MNRKVALIAIIGVVAALIAGGAILIQKSRSSQAIITPTPSFIEPTQEPEPTVEEDVDISTFKVKILNGTSVAGLAAKVQKQLEDVGFTVSGIGNADKKDYQQVVIQAKSTIPSSAVDKLKEAIGGTYTFGTQEELDDSEENDIVVIVGVKQTPVTPTSIQVRPTASATTAPTSAQTTPTPTPTPTPKT</sequence>
<evidence type="ECO:0000259" key="3">
    <source>
        <dbReference type="Pfam" id="PF13399"/>
    </source>
</evidence>
<gene>
    <name evidence="4" type="ORF">A2690_02090</name>
</gene>
<dbReference type="Pfam" id="PF13399">
    <property type="entry name" value="LytR_C"/>
    <property type="match status" value="1"/>
</dbReference>
<evidence type="ECO:0000313" key="4">
    <source>
        <dbReference type="EMBL" id="OGK17141.1"/>
    </source>
</evidence>
<evidence type="ECO:0000256" key="2">
    <source>
        <dbReference type="SAM" id="Phobius"/>
    </source>
</evidence>
<keyword evidence="2" id="KW-0472">Membrane</keyword>
<dbReference type="Proteomes" id="UP000178372">
    <property type="component" value="Unassembled WGS sequence"/>
</dbReference>
<keyword evidence="2" id="KW-0812">Transmembrane</keyword>
<accession>A0A1F7GDT4</accession>
<feature type="domain" description="LytR/CpsA/Psr regulator C-terminal" evidence="3">
    <location>
        <begin position="61"/>
        <end position="148"/>
    </location>
</feature>
<protein>
    <recommendedName>
        <fullName evidence="3">LytR/CpsA/Psr regulator C-terminal domain-containing protein</fullName>
    </recommendedName>
</protein>
<dbReference type="Gene3D" id="3.30.70.2390">
    <property type="match status" value="1"/>
</dbReference>
<feature type="compositionally biased region" description="Low complexity" evidence="1">
    <location>
        <begin position="163"/>
        <end position="178"/>
    </location>
</feature>
<name>A0A1F7GDT4_9BACT</name>
<keyword evidence="2" id="KW-1133">Transmembrane helix</keyword>
<dbReference type="AlphaFoldDB" id="A0A1F7GDT4"/>
<organism evidence="4 5">
    <name type="scientific">Candidatus Roizmanbacteria bacterium RIFCSPHIGHO2_01_FULL_39_12b</name>
    <dbReference type="NCBI Taxonomy" id="1802030"/>
    <lineage>
        <taxon>Bacteria</taxon>
        <taxon>Candidatus Roizmaniibacteriota</taxon>
    </lineage>
</organism>
<evidence type="ECO:0000256" key="1">
    <source>
        <dbReference type="SAM" id="MobiDB-lite"/>
    </source>
</evidence>
<dbReference type="InterPro" id="IPR027381">
    <property type="entry name" value="LytR/CpsA/Psr_C"/>
</dbReference>
<proteinExistence type="predicted"/>